<evidence type="ECO:0000313" key="7">
    <source>
        <dbReference type="Proteomes" id="UP001273505"/>
    </source>
</evidence>
<dbReference type="Proteomes" id="UP001273505">
    <property type="component" value="Unassembled WGS sequence"/>
</dbReference>
<evidence type="ECO:0000256" key="3">
    <source>
        <dbReference type="ARBA" id="ARBA00023125"/>
    </source>
</evidence>
<dbReference type="Pfam" id="PF03466">
    <property type="entry name" value="LysR_substrate"/>
    <property type="match status" value="1"/>
</dbReference>
<protein>
    <submittedName>
        <fullName evidence="6">LysR family transcriptional regulator</fullName>
    </submittedName>
</protein>
<comment type="caution">
    <text evidence="6">The sequence shown here is derived from an EMBL/GenBank/DDBJ whole genome shotgun (WGS) entry which is preliminary data.</text>
</comment>
<dbReference type="RefSeq" id="WP_302723976.1">
    <property type="nucleotide sequence ID" value="NZ_JAULRU010000731.1"/>
</dbReference>
<dbReference type="InterPro" id="IPR000847">
    <property type="entry name" value="LysR_HTH_N"/>
</dbReference>
<dbReference type="InterPro" id="IPR036390">
    <property type="entry name" value="WH_DNA-bd_sf"/>
</dbReference>
<dbReference type="PROSITE" id="PS50931">
    <property type="entry name" value="HTH_LYSR"/>
    <property type="match status" value="1"/>
</dbReference>
<sequence>MDKLACMRAFCAVVQQGNFTKAAARLNTSKVLVSRNVSQLESHLGVRLLQRTTRQVTLTNDGRAYYERCLPLLEELDDLNLSVSEHNGTISGRLRLSLPSADFSESYVLPALVELAKRYPNISLDMEMSDRQVDLVAEGFDAAVRIGQLEDSSLVARKLSSMNIIVCATPKSLSQWPPITTPQDLANLPWVIDANYRRGRNVEFQRAEQKVQISAEGQFRINSARAVKTMLLQTPGIGLMPDFVARDSLASGELVQVLSDWQLGSAGIYLVYSHRRHLSPKLQKLYDALYEHLNA</sequence>
<dbReference type="PANTHER" id="PTHR30537:SF5">
    <property type="entry name" value="HTH-TYPE TRANSCRIPTIONAL ACTIVATOR TTDR-RELATED"/>
    <property type="match status" value="1"/>
</dbReference>
<accession>A0ABU4S1I6</accession>
<evidence type="ECO:0000259" key="5">
    <source>
        <dbReference type="PROSITE" id="PS50931"/>
    </source>
</evidence>
<organism evidence="6 7">
    <name type="scientific">Gilvimarinus gilvus</name>
    <dbReference type="NCBI Taxonomy" id="3058038"/>
    <lineage>
        <taxon>Bacteria</taxon>
        <taxon>Pseudomonadati</taxon>
        <taxon>Pseudomonadota</taxon>
        <taxon>Gammaproteobacteria</taxon>
        <taxon>Cellvibrionales</taxon>
        <taxon>Cellvibrionaceae</taxon>
        <taxon>Gilvimarinus</taxon>
    </lineage>
</organism>
<reference evidence="6 7" key="1">
    <citation type="submission" date="2023-11" db="EMBL/GenBank/DDBJ databases">
        <title>Gilvimarinus fulvus sp. nov., isolated from the surface of Kelp.</title>
        <authorList>
            <person name="Sun Y.Y."/>
            <person name="Gong Y."/>
            <person name="Du Z.J."/>
        </authorList>
    </citation>
    <scope>NUCLEOTIDE SEQUENCE [LARGE SCALE GENOMIC DNA]</scope>
    <source>
        <strain evidence="6 7">SDUM040013</strain>
    </source>
</reference>
<evidence type="ECO:0000256" key="2">
    <source>
        <dbReference type="ARBA" id="ARBA00023015"/>
    </source>
</evidence>
<dbReference type="Gene3D" id="1.10.10.10">
    <property type="entry name" value="Winged helix-like DNA-binding domain superfamily/Winged helix DNA-binding domain"/>
    <property type="match status" value="1"/>
</dbReference>
<dbReference type="EMBL" id="JAXAFO010000038">
    <property type="protein sequence ID" value="MDX6851050.1"/>
    <property type="molecule type" value="Genomic_DNA"/>
</dbReference>
<dbReference type="InterPro" id="IPR005119">
    <property type="entry name" value="LysR_subst-bd"/>
</dbReference>
<keyword evidence="7" id="KW-1185">Reference proteome</keyword>
<feature type="domain" description="HTH lysR-type" evidence="5">
    <location>
        <begin position="1"/>
        <end position="59"/>
    </location>
</feature>
<proteinExistence type="inferred from homology"/>
<gene>
    <name evidence="6" type="ORF">SCD92_16860</name>
</gene>
<evidence type="ECO:0000313" key="6">
    <source>
        <dbReference type="EMBL" id="MDX6851050.1"/>
    </source>
</evidence>
<dbReference type="InterPro" id="IPR036388">
    <property type="entry name" value="WH-like_DNA-bd_sf"/>
</dbReference>
<keyword evidence="4" id="KW-0804">Transcription</keyword>
<dbReference type="PRINTS" id="PR00039">
    <property type="entry name" value="HTHLYSR"/>
</dbReference>
<evidence type="ECO:0000256" key="1">
    <source>
        <dbReference type="ARBA" id="ARBA00009437"/>
    </source>
</evidence>
<dbReference type="PANTHER" id="PTHR30537">
    <property type="entry name" value="HTH-TYPE TRANSCRIPTIONAL REGULATOR"/>
    <property type="match status" value="1"/>
</dbReference>
<dbReference type="CDD" id="cd08422">
    <property type="entry name" value="PBP2_CrgA_like"/>
    <property type="match status" value="1"/>
</dbReference>
<dbReference type="SUPFAM" id="SSF53850">
    <property type="entry name" value="Periplasmic binding protein-like II"/>
    <property type="match status" value="1"/>
</dbReference>
<dbReference type="SUPFAM" id="SSF46785">
    <property type="entry name" value="Winged helix' DNA-binding domain"/>
    <property type="match status" value="1"/>
</dbReference>
<comment type="similarity">
    <text evidence="1">Belongs to the LysR transcriptional regulatory family.</text>
</comment>
<evidence type="ECO:0000256" key="4">
    <source>
        <dbReference type="ARBA" id="ARBA00023163"/>
    </source>
</evidence>
<dbReference type="Pfam" id="PF00126">
    <property type="entry name" value="HTH_1"/>
    <property type="match status" value="1"/>
</dbReference>
<keyword evidence="3" id="KW-0238">DNA-binding</keyword>
<keyword evidence="2" id="KW-0805">Transcription regulation</keyword>
<dbReference type="InterPro" id="IPR058163">
    <property type="entry name" value="LysR-type_TF_proteobact-type"/>
</dbReference>
<name>A0ABU4S1I6_9GAMM</name>
<dbReference type="Gene3D" id="3.40.190.290">
    <property type="match status" value="1"/>
</dbReference>